<feature type="domain" description="OmpR/PhoB-type" evidence="6">
    <location>
        <begin position="1"/>
        <end position="71"/>
    </location>
</feature>
<dbReference type="CDD" id="cd15831">
    <property type="entry name" value="BTAD"/>
    <property type="match status" value="1"/>
</dbReference>
<evidence type="ECO:0000256" key="4">
    <source>
        <dbReference type="ARBA" id="ARBA00023163"/>
    </source>
</evidence>
<keyword evidence="2" id="KW-0805">Transcription regulation</keyword>
<dbReference type="Proteomes" id="UP000530928">
    <property type="component" value="Unassembled WGS sequence"/>
</dbReference>
<gene>
    <name evidence="7" type="ORF">HNR30_004304</name>
</gene>
<dbReference type="SMART" id="SM00862">
    <property type="entry name" value="Trans_reg_C"/>
    <property type="match status" value="1"/>
</dbReference>
<dbReference type="Gene3D" id="1.10.10.10">
    <property type="entry name" value="Winged helix-like DNA-binding domain superfamily/Winged helix DNA-binding domain"/>
    <property type="match status" value="1"/>
</dbReference>
<dbReference type="RefSeq" id="WP_181611661.1">
    <property type="nucleotide sequence ID" value="NZ_BAABAM010000003.1"/>
</dbReference>
<evidence type="ECO:0000313" key="7">
    <source>
        <dbReference type="EMBL" id="MBA2892950.1"/>
    </source>
</evidence>
<protein>
    <submittedName>
        <fullName evidence="7">DNA-binding SARP family transcriptional activator</fullName>
    </submittedName>
</protein>
<dbReference type="InterPro" id="IPR036388">
    <property type="entry name" value="WH-like_DNA-bd_sf"/>
</dbReference>
<dbReference type="InterPro" id="IPR011990">
    <property type="entry name" value="TPR-like_helical_dom_sf"/>
</dbReference>
<dbReference type="GO" id="GO:0003677">
    <property type="term" value="F:DNA binding"/>
    <property type="evidence" value="ECO:0007669"/>
    <property type="project" value="UniProtKB-UniRule"/>
</dbReference>
<keyword evidence="3 5" id="KW-0238">DNA-binding</keyword>
<reference evidence="7 8" key="1">
    <citation type="submission" date="2020-07" db="EMBL/GenBank/DDBJ databases">
        <title>Genomic Encyclopedia of Type Strains, Phase IV (KMG-IV): sequencing the most valuable type-strain genomes for metagenomic binning, comparative biology and taxonomic classification.</title>
        <authorList>
            <person name="Goeker M."/>
        </authorList>
    </citation>
    <scope>NUCLEOTIDE SEQUENCE [LARGE SCALE GENOMIC DNA]</scope>
    <source>
        <strain evidence="7 8">DSM 45533</strain>
    </source>
</reference>
<dbReference type="InterPro" id="IPR051677">
    <property type="entry name" value="AfsR-DnrI-RedD_regulator"/>
</dbReference>
<dbReference type="SMART" id="SM01043">
    <property type="entry name" value="BTAD"/>
    <property type="match status" value="1"/>
</dbReference>
<accession>A0A7W0CKS3</accession>
<dbReference type="Gene3D" id="1.25.40.10">
    <property type="entry name" value="Tetratricopeptide repeat domain"/>
    <property type="match status" value="1"/>
</dbReference>
<comment type="similarity">
    <text evidence="1">Belongs to the AfsR/DnrI/RedD regulatory family.</text>
</comment>
<dbReference type="PANTHER" id="PTHR35807:SF1">
    <property type="entry name" value="TRANSCRIPTIONAL REGULATOR REDD"/>
    <property type="match status" value="1"/>
</dbReference>
<proteinExistence type="inferred from homology"/>
<dbReference type="EMBL" id="JACDUR010000004">
    <property type="protein sequence ID" value="MBA2892950.1"/>
    <property type="molecule type" value="Genomic_DNA"/>
</dbReference>
<dbReference type="InterPro" id="IPR001867">
    <property type="entry name" value="OmpR/PhoB-type_DNA-bd"/>
</dbReference>
<dbReference type="Pfam" id="PF00486">
    <property type="entry name" value="Trans_reg_C"/>
    <property type="match status" value="1"/>
</dbReference>
<dbReference type="AlphaFoldDB" id="A0A7W0CKS3"/>
<sequence>MRSVKQQALLALLLCRAGTVVHTDVLIDALWGPEAGELGSTRLRLQLHRLRRILGAREVIVRRSSGYALHAPAEAVDAHRFERFVFDGRRHLAAGRVSEASQLLHSALRLWRGPALHGLEDTPLLHQEATRLNEERLAALGDCIDADLRLARHADLIGELSVLVKEYPLQERFRGQLMIALYRAGRQADALQAYRDGRRYLTENLGLEPSADLRRLELAILTSDASLSGAPRGHVRRHARRRTHCSLCG</sequence>
<dbReference type="InterPro" id="IPR005158">
    <property type="entry name" value="BTAD"/>
</dbReference>
<evidence type="ECO:0000256" key="2">
    <source>
        <dbReference type="ARBA" id="ARBA00023015"/>
    </source>
</evidence>
<evidence type="ECO:0000256" key="3">
    <source>
        <dbReference type="ARBA" id="ARBA00023125"/>
    </source>
</evidence>
<organism evidence="7 8">
    <name type="scientific">Nonomuraea soli</name>
    <dbReference type="NCBI Taxonomy" id="1032476"/>
    <lineage>
        <taxon>Bacteria</taxon>
        <taxon>Bacillati</taxon>
        <taxon>Actinomycetota</taxon>
        <taxon>Actinomycetes</taxon>
        <taxon>Streptosporangiales</taxon>
        <taxon>Streptosporangiaceae</taxon>
        <taxon>Nonomuraea</taxon>
    </lineage>
</organism>
<keyword evidence="8" id="KW-1185">Reference proteome</keyword>
<dbReference type="SUPFAM" id="SSF46894">
    <property type="entry name" value="C-terminal effector domain of the bipartite response regulators"/>
    <property type="match status" value="1"/>
</dbReference>
<dbReference type="PANTHER" id="PTHR35807">
    <property type="entry name" value="TRANSCRIPTIONAL REGULATOR REDD-RELATED"/>
    <property type="match status" value="1"/>
</dbReference>
<evidence type="ECO:0000256" key="1">
    <source>
        <dbReference type="ARBA" id="ARBA00005820"/>
    </source>
</evidence>
<evidence type="ECO:0000256" key="5">
    <source>
        <dbReference type="PROSITE-ProRule" id="PRU01091"/>
    </source>
</evidence>
<comment type="caution">
    <text evidence="7">The sequence shown here is derived from an EMBL/GenBank/DDBJ whole genome shotgun (WGS) entry which is preliminary data.</text>
</comment>
<dbReference type="Pfam" id="PF03704">
    <property type="entry name" value="BTAD"/>
    <property type="match status" value="1"/>
</dbReference>
<dbReference type="GO" id="GO:0000160">
    <property type="term" value="P:phosphorelay signal transduction system"/>
    <property type="evidence" value="ECO:0007669"/>
    <property type="project" value="InterPro"/>
</dbReference>
<evidence type="ECO:0000259" key="6">
    <source>
        <dbReference type="PROSITE" id="PS51755"/>
    </source>
</evidence>
<evidence type="ECO:0000313" key="8">
    <source>
        <dbReference type="Proteomes" id="UP000530928"/>
    </source>
</evidence>
<feature type="DNA-binding region" description="OmpR/PhoB-type" evidence="5">
    <location>
        <begin position="1"/>
        <end position="71"/>
    </location>
</feature>
<dbReference type="SUPFAM" id="SSF48452">
    <property type="entry name" value="TPR-like"/>
    <property type="match status" value="1"/>
</dbReference>
<name>A0A7W0CKS3_9ACTN</name>
<dbReference type="InterPro" id="IPR016032">
    <property type="entry name" value="Sig_transdc_resp-reg_C-effctor"/>
</dbReference>
<dbReference type="PROSITE" id="PS51755">
    <property type="entry name" value="OMPR_PHOB"/>
    <property type="match status" value="1"/>
</dbReference>
<dbReference type="GO" id="GO:0006355">
    <property type="term" value="P:regulation of DNA-templated transcription"/>
    <property type="evidence" value="ECO:0007669"/>
    <property type="project" value="InterPro"/>
</dbReference>
<keyword evidence="4" id="KW-0804">Transcription</keyword>